<proteinExistence type="predicted"/>
<dbReference type="AlphaFoldDB" id="A0A8T2TJS9"/>
<reference evidence="1" key="1">
    <citation type="submission" date="2021-08" db="EMBL/GenBank/DDBJ databases">
        <title>WGS assembly of Ceratopteris richardii.</title>
        <authorList>
            <person name="Marchant D.B."/>
            <person name="Chen G."/>
            <person name="Jenkins J."/>
            <person name="Shu S."/>
            <person name="Leebens-Mack J."/>
            <person name="Grimwood J."/>
            <person name="Schmutz J."/>
            <person name="Soltis P."/>
            <person name="Soltis D."/>
            <person name="Chen Z.-H."/>
        </authorList>
    </citation>
    <scope>NUCLEOTIDE SEQUENCE</scope>
    <source>
        <strain evidence="1">Whitten #5841</strain>
        <tissue evidence="1">Leaf</tissue>
    </source>
</reference>
<keyword evidence="2" id="KW-1185">Reference proteome</keyword>
<protein>
    <submittedName>
        <fullName evidence="1">Uncharacterized protein</fullName>
    </submittedName>
</protein>
<sequence length="38" mass="4534">MHGVKPQRYNHALIYNAGRQIMVPTWLMLCYRYAGRQP</sequence>
<gene>
    <name evidence="1" type="ORF">KP509_12G030800</name>
</gene>
<evidence type="ECO:0000313" key="2">
    <source>
        <dbReference type="Proteomes" id="UP000825935"/>
    </source>
</evidence>
<evidence type="ECO:0000313" key="1">
    <source>
        <dbReference type="EMBL" id="KAH7422892.1"/>
    </source>
</evidence>
<name>A0A8T2TJS9_CERRI</name>
<accession>A0A8T2TJS9</accession>
<dbReference type="EMBL" id="CM035417">
    <property type="protein sequence ID" value="KAH7422892.1"/>
    <property type="molecule type" value="Genomic_DNA"/>
</dbReference>
<dbReference type="Proteomes" id="UP000825935">
    <property type="component" value="Chromosome 12"/>
</dbReference>
<comment type="caution">
    <text evidence="1">The sequence shown here is derived from an EMBL/GenBank/DDBJ whole genome shotgun (WGS) entry which is preliminary data.</text>
</comment>
<organism evidence="1 2">
    <name type="scientific">Ceratopteris richardii</name>
    <name type="common">Triangle waterfern</name>
    <dbReference type="NCBI Taxonomy" id="49495"/>
    <lineage>
        <taxon>Eukaryota</taxon>
        <taxon>Viridiplantae</taxon>
        <taxon>Streptophyta</taxon>
        <taxon>Embryophyta</taxon>
        <taxon>Tracheophyta</taxon>
        <taxon>Polypodiopsida</taxon>
        <taxon>Polypodiidae</taxon>
        <taxon>Polypodiales</taxon>
        <taxon>Pteridineae</taxon>
        <taxon>Pteridaceae</taxon>
        <taxon>Parkerioideae</taxon>
        <taxon>Ceratopteris</taxon>
    </lineage>
</organism>